<organism evidence="1">
    <name type="scientific">Candidatus Phytoplasma australasiaticum subsp. australasiaticum</name>
    <dbReference type="NCBI Taxonomy" id="2832407"/>
    <lineage>
        <taxon>Bacteria</taxon>
        <taxon>Bacillati</taxon>
        <taxon>Mycoplasmatota</taxon>
        <taxon>Mollicutes</taxon>
        <taxon>Acholeplasmatales</taxon>
        <taxon>Acholeplasmataceae</taxon>
        <taxon>Candidatus Phytoplasma</taxon>
        <taxon>16SrII (Peanut WB group)</taxon>
        <taxon>Candidatus Phytoplasma australasiaticum</taxon>
    </lineage>
</organism>
<gene>
    <name evidence="1" type="ORF">H7685_00995</name>
</gene>
<sequence length="83" mass="9949">MELAKFLNIDINVLRKQYKLIKMFPFDDEFKLMITIYKDKNKYFTIVKGAGEILLDLSYYICINNTKIMLLKMQNIKTNLNFN</sequence>
<dbReference type="Pfam" id="PF13246">
    <property type="entry name" value="Cation_ATPase"/>
    <property type="match status" value="1"/>
</dbReference>
<dbReference type="AlphaFoldDB" id="A0A7S7FZL0"/>
<dbReference type="Gene3D" id="3.40.1110.10">
    <property type="entry name" value="Calcium-transporting ATPase, cytoplasmic domain N"/>
    <property type="match status" value="1"/>
</dbReference>
<proteinExistence type="predicted"/>
<accession>A0A7S7FZL0</accession>
<dbReference type="GO" id="GO:0000166">
    <property type="term" value="F:nucleotide binding"/>
    <property type="evidence" value="ECO:0007669"/>
    <property type="project" value="InterPro"/>
</dbReference>
<dbReference type="InterPro" id="IPR023299">
    <property type="entry name" value="ATPase_P-typ_cyto_dom_N"/>
</dbReference>
<name>A0A7S7FZL0_9MOLU</name>
<dbReference type="SUPFAM" id="SSF81660">
    <property type="entry name" value="Metal cation-transporting ATPase, ATP-binding domain N"/>
    <property type="match status" value="1"/>
</dbReference>
<evidence type="ECO:0000313" key="1">
    <source>
        <dbReference type="EMBL" id="QOX89463.1"/>
    </source>
</evidence>
<reference evidence="1" key="1">
    <citation type="submission" date="2020-08" db="EMBL/GenBank/DDBJ databases">
        <title>Phytoplasma sp. strain PR08 associated with Phyllody Disease of Parthenium hysterophorus.</title>
        <authorList>
            <person name="Kirdat K."/>
            <person name="Tiwarekar B."/>
            <person name="Yadav A."/>
        </authorList>
    </citation>
    <scope>NUCLEOTIDE SEQUENCE [LARGE SCALE GENOMIC DNA]</scope>
    <source>
        <strain evidence="1">PR08</strain>
    </source>
</reference>
<dbReference type="EMBL" id="CP060385">
    <property type="protein sequence ID" value="QOX89463.1"/>
    <property type="molecule type" value="Genomic_DNA"/>
</dbReference>
<protein>
    <submittedName>
        <fullName evidence="1">Uncharacterized protein</fullName>
    </submittedName>
</protein>